<reference evidence="1" key="1">
    <citation type="journal article" date="2022" name="Gene">
        <title>A genome-led study on the pathogenesis of Fusobacterium necrophorum infections.</title>
        <authorList>
            <person name="Thapa G."/>
            <person name="Jayal A."/>
            <person name="Sikazwe E."/>
            <person name="Perry T."/>
            <person name="Mohammed Al Balushi A."/>
            <person name="Livingstone P."/>
        </authorList>
    </citation>
    <scope>NUCLEOTIDE SEQUENCE</scope>
    <source>
        <strain evidence="1">BRON_8</strain>
    </source>
</reference>
<name>A0AAW6WDM3_9FUSO</name>
<proteinExistence type="predicted"/>
<dbReference type="RefSeq" id="WP_285049220.1">
    <property type="nucleotide sequence ID" value="NZ_JAMGTK010000019.1"/>
</dbReference>
<protein>
    <submittedName>
        <fullName evidence="1">Uncharacterized protein</fullName>
    </submittedName>
</protein>
<dbReference type="Proteomes" id="UP001173223">
    <property type="component" value="Unassembled WGS sequence"/>
</dbReference>
<gene>
    <name evidence="1" type="ORF">MWG07_10030</name>
</gene>
<reference evidence="1" key="2">
    <citation type="submission" date="2022-04" db="EMBL/GenBank/DDBJ databases">
        <authorList>
            <person name="Livingstone P.G."/>
        </authorList>
    </citation>
    <scope>NUCLEOTIDE SEQUENCE</scope>
    <source>
        <strain evidence="1">BRON_8</strain>
    </source>
</reference>
<organism evidence="1 2">
    <name type="scientific">Fusobacterium necrophorum</name>
    <dbReference type="NCBI Taxonomy" id="859"/>
    <lineage>
        <taxon>Bacteria</taxon>
        <taxon>Fusobacteriati</taxon>
        <taxon>Fusobacteriota</taxon>
        <taxon>Fusobacteriia</taxon>
        <taxon>Fusobacteriales</taxon>
        <taxon>Fusobacteriaceae</taxon>
        <taxon>Fusobacterium</taxon>
    </lineage>
</organism>
<accession>A0AAW6WDM3</accession>
<comment type="caution">
    <text evidence="1">The sequence shown here is derived from an EMBL/GenBank/DDBJ whole genome shotgun (WGS) entry which is preliminary data.</text>
</comment>
<evidence type="ECO:0000313" key="1">
    <source>
        <dbReference type="EMBL" id="MDK4512588.1"/>
    </source>
</evidence>
<evidence type="ECO:0000313" key="2">
    <source>
        <dbReference type="Proteomes" id="UP001173223"/>
    </source>
</evidence>
<dbReference type="EMBL" id="JAMGTK010000019">
    <property type="protein sequence ID" value="MDK4512588.1"/>
    <property type="molecule type" value="Genomic_DNA"/>
</dbReference>
<dbReference type="AlphaFoldDB" id="A0AAW6WDM3"/>
<sequence length="131" mass="15601">MRELSRNEIQATERQIQALRGQEAYKYYFADDLQYKEPLRAWKDGGYYIDLTVYDGFYYLGVIKLEEEANGFGFIALIRELLKEYKMLVQWCFLENEKATRFHDILERKMGGIRIVKNNVSTIILREVIDV</sequence>
<keyword evidence="2" id="KW-1185">Reference proteome</keyword>